<protein>
    <recommendedName>
        <fullName evidence="4">DUF2680 domain-containing protein</fullName>
    </recommendedName>
</protein>
<dbReference type="Proteomes" id="UP001235030">
    <property type="component" value="Chromosome"/>
</dbReference>
<keyword evidence="3" id="KW-1185">Reference proteome</keyword>
<dbReference type="RefSeq" id="WP_228105974.1">
    <property type="nucleotide sequence ID" value="NZ_CP101637.1"/>
</dbReference>
<gene>
    <name evidence="2" type="ORF">TEMA_39890</name>
</gene>
<feature type="coiled-coil region" evidence="1">
    <location>
        <begin position="114"/>
        <end position="141"/>
    </location>
</feature>
<keyword evidence="1" id="KW-0175">Coiled coil</keyword>
<evidence type="ECO:0000313" key="2">
    <source>
        <dbReference type="EMBL" id="WMT83472.1"/>
    </source>
</evidence>
<evidence type="ECO:0008006" key="4">
    <source>
        <dbReference type="Google" id="ProtNLM"/>
    </source>
</evidence>
<organism evidence="2 3">
    <name type="scientific">Terrisporobacter mayombei</name>
    <dbReference type="NCBI Taxonomy" id="1541"/>
    <lineage>
        <taxon>Bacteria</taxon>
        <taxon>Bacillati</taxon>
        <taxon>Bacillota</taxon>
        <taxon>Clostridia</taxon>
        <taxon>Peptostreptococcales</taxon>
        <taxon>Peptostreptococcaceae</taxon>
        <taxon>Terrisporobacter</taxon>
    </lineage>
</organism>
<sequence length="141" mass="16179">MKKDDKSVGLVIITLLIIFGTLCGGTLKANASENTMTSCTYVDYSPCPRVEGYLLKESINELKERGSLTEDDVKNINFYMTKDRESKEAEIKERIYKIECEKIDKMVSEKVISKEKGEKLKETVKENIQDMKKNIKRLNSK</sequence>
<dbReference type="EMBL" id="CP101637">
    <property type="protein sequence ID" value="WMT83472.1"/>
    <property type="molecule type" value="Genomic_DNA"/>
</dbReference>
<evidence type="ECO:0000256" key="1">
    <source>
        <dbReference type="SAM" id="Coils"/>
    </source>
</evidence>
<reference evidence="2 3" key="1">
    <citation type="submission" date="2022-07" db="EMBL/GenBank/DDBJ databases">
        <title>Genome sequence of Terrisporobacter mayombei DSM6539.</title>
        <authorList>
            <person name="Boeer T."/>
            <person name="Bengelsdorf F.R."/>
            <person name="Daniel R."/>
            <person name="Poehlein A."/>
        </authorList>
    </citation>
    <scope>NUCLEOTIDE SEQUENCE [LARGE SCALE GENOMIC DNA]</scope>
    <source>
        <strain evidence="2 3">DSM 6539</strain>
    </source>
</reference>
<name>A0ABY9QAF9_9FIRM</name>
<proteinExistence type="predicted"/>
<evidence type="ECO:0000313" key="3">
    <source>
        <dbReference type="Proteomes" id="UP001235030"/>
    </source>
</evidence>
<accession>A0ABY9QAF9</accession>